<evidence type="ECO:0000256" key="1">
    <source>
        <dbReference type="SAM" id="MobiDB-lite"/>
    </source>
</evidence>
<dbReference type="Proteomes" id="UP000628442">
    <property type="component" value="Unassembled WGS sequence"/>
</dbReference>
<dbReference type="PROSITE" id="PS51257">
    <property type="entry name" value="PROKAR_LIPOPROTEIN"/>
    <property type="match status" value="1"/>
</dbReference>
<dbReference type="RefSeq" id="WP_131143785.1">
    <property type="nucleotide sequence ID" value="NZ_BMWV01000006.1"/>
</dbReference>
<reference evidence="4 5" key="2">
    <citation type="submission" date="2019-02" db="EMBL/GenBank/DDBJ databases">
        <title>Draft Genome Sequences of Six Type Strains of the Genus Massilia.</title>
        <authorList>
            <person name="Miess H."/>
            <person name="Frediansyhah A."/>
            <person name="Gross H."/>
        </authorList>
    </citation>
    <scope>NUCLEOTIDE SEQUENCE [LARGE SCALE GENOMIC DNA]</scope>
    <source>
        <strain evidence="4 5">DSM 17472</strain>
    </source>
</reference>
<feature type="region of interest" description="Disordered" evidence="1">
    <location>
        <begin position="19"/>
        <end position="43"/>
    </location>
</feature>
<protein>
    <submittedName>
        <fullName evidence="3">Uncharacterized protein</fullName>
    </submittedName>
</protein>
<keyword evidence="5" id="KW-1185">Reference proteome</keyword>
<accession>A0A411WSL0</accession>
<sequence>MRIAVLAASVLLSACAAPGQGGEEPVFEDAYTPTGSLIPRKNADRDGKRVILSKENAQKAVEEVQRLGGGTVLPP</sequence>
<reference evidence="3" key="3">
    <citation type="submission" date="2022-12" db="EMBL/GenBank/DDBJ databases">
        <authorList>
            <person name="Sun Q."/>
            <person name="Kim S."/>
        </authorList>
    </citation>
    <scope>NUCLEOTIDE SEQUENCE</scope>
    <source>
        <strain evidence="3">KCTC 12343</strain>
    </source>
</reference>
<name>A0A411WSL0_9BURK</name>
<dbReference type="AlphaFoldDB" id="A0A411WSL0"/>
<dbReference type="Proteomes" id="UP000292307">
    <property type="component" value="Chromosome"/>
</dbReference>
<evidence type="ECO:0000256" key="2">
    <source>
        <dbReference type="SAM" id="SignalP"/>
    </source>
</evidence>
<feature type="signal peptide" evidence="2">
    <location>
        <begin position="1"/>
        <end position="16"/>
    </location>
</feature>
<evidence type="ECO:0000313" key="6">
    <source>
        <dbReference type="Proteomes" id="UP000628442"/>
    </source>
</evidence>
<gene>
    <name evidence="4" type="ORF">EYF70_01300</name>
    <name evidence="3" type="ORF">GCM10007387_30620</name>
</gene>
<dbReference type="OrthoDB" id="8759667at2"/>
<evidence type="ECO:0000313" key="5">
    <source>
        <dbReference type="Proteomes" id="UP000292307"/>
    </source>
</evidence>
<feature type="chain" id="PRO_5044601515" evidence="2">
    <location>
        <begin position="17"/>
        <end position="75"/>
    </location>
</feature>
<evidence type="ECO:0000313" key="3">
    <source>
        <dbReference type="EMBL" id="GGY46345.1"/>
    </source>
</evidence>
<dbReference type="EMBL" id="CP036401">
    <property type="protein sequence ID" value="QBH99631.1"/>
    <property type="molecule type" value="Genomic_DNA"/>
</dbReference>
<evidence type="ECO:0000313" key="4">
    <source>
        <dbReference type="EMBL" id="QBH99631.1"/>
    </source>
</evidence>
<dbReference type="EMBL" id="BMWV01000006">
    <property type="protein sequence ID" value="GGY46345.1"/>
    <property type="molecule type" value="Genomic_DNA"/>
</dbReference>
<keyword evidence="2" id="KW-0732">Signal</keyword>
<reference evidence="3" key="1">
    <citation type="journal article" date="2014" name="Int. J. Syst. Evol. Microbiol.">
        <title>Complete genome sequence of Corynebacterium casei LMG S-19264T (=DSM 44701T), isolated from a smear-ripened cheese.</title>
        <authorList>
            <consortium name="US DOE Joint Genome Institute (JGI-PGF)"/>
            <person name="Walter F."/>
            <person name="Albersmeier A."/>
            <person name="Kalinowski J."/>
            <person name="Ruckert C."/>
        </authorList>
    </citation>
    <scope>NUCLEOTIDE SEQUENCE</scope>
    <source>
        <strain evidence="3">KCTC 12343</strain>
    </source>
</reference>
<organism evidence="3 6">
    <name type="scientific">Pseudoduganella albidiflava</name>
    <dbReference type="NCBI Taxonomy" id="321983"/>
    <lineage>
        <taxon>Bacteria</taxon>
        <taxon>Pseudomonadati</taxon>
        <taxon>Pseudomonadota</taxon>
        <taxon>Betaproteobacteria</taxon>
        <taxon>Burkholderiales</taxon>
        <taxon>Oxalobacteraceae</taxon>
        <taxon>Telluria group</taxon>
        <taxon>Pseudoduganella</taxon>
    </lineage>
</organism>
<proteinExistence type="predicted"/>